<gene>
    <name evidence="3" type="ORF">GCM10022223_21130</name>
</gene>
<dbReference type="InterPro" id="IPR011006">
    <property type="entry name" value="CheY-like_superfamily"/>
</dbReference>
<name>A0ABP6ZCS7_9ACTN</name>
<dbReference type="PANTHER" id="PTHR44520:SF1">
    <property type="entry name" value="TWO-COMPONENT SYSTEM REGULATORY PROTEIN"/>
    <property type="match status" value="1"/>
</dbReference>
<evidence type="ECO:0000313" key="3">
    <source>
        <dbReference type="EMBL" id="GAA3605177.1"/>
    </source>
</evidence>
<dbReference type="InterPro" id="IPR052893">
    <property type="entry name" value="TCS_response_regulator"/>
</dbReference>
<dbReference type="SUPFAM" id="SSF52172">
    <property type="entry name" value="CheY-like"/>
    <property type="match status" value="1"/>
</dbReference>
<evidence type="ECO:0000313" key="4">
    <source>
        <dbReference type="Proteomes" id="UP001501074"/>
    </source>
</evidence>
<comment type="caution">
    <text evidence="3">The sequence shown here is derived from an EMBL/GenBank/DDBJ whole genome shotgun (WGS) entry which is preliminary data.</text>
</comment>
<organism evidence="3 4">
    <name type="scientific">Kineosporia mesophila</name>
    <dbReference type="NCBI Taxonomy" id="566012"/>
    <lineage>
        <taxon>Bacteria</taxon>
        <taxon>Bacillati</taxon>
        <taxon>Actinomycetota</taxon>
        <taxon>Actinomycetes</taxon>
        <taxon>Kineosporiales</taxon>
        <taxon>Kineosporiaceae</taxon>
        <taxon>Kineosporia</taxon>
    </lineage>
</organism>
<reference evidence="4" key="1">
    <citation type="journal article" date="2019" name="Int. J. Syst. Evol. Microbiol.">
        <title>The Global Catalogue of Microorganisms (GCM) 10K type strain sequencing project: providing services to taxonomists for standard genome sequencing and annotation.</title>
        <authorList>
            <consortium name="The Broad Institute Genomics Platform"/>
            <consortium name="The Broad Institute Genome Sequencing Center for Infectious Disease"/>
            <person name="Wu L."/>
            <person name="Ma J."/>
        </authorList>
    </citation>
    <scope>NUCLEOTIDE SEQUENCE [LARGE SCALE GENOMIC DNA]</scope>
    <source>
        <strain evidence="4">JCM 16902</strain>
    </source>
</reference>
<dbReference type="PANTHER" id="PTHR44520">
    <property type="entry name" value="RESPONSE REGULATOR RCP1-RELATED"/>
    <property type="match status" value="1"/>
</dbReference>
<evidence type="ECO:0000256" key="1">
    <source>
        <dbReference type="PROSITE-ProRule" id="PRU00169"/>
    </source>
</evidence>
<accession>A0ABP6ZCS7</accession>
<feature type="modified residue" description="4-aspartylphosphate" evidence="1">
    <location>
        <position position="82"/>
    </location>
</feature>
<keyword evidence="1" id="KW-0597">Phosphoprotein</keyword>
<proteinExistence type="predicted"/>
<feature type="domain" description="Response regulatory" evidence="2">
    <location>
        <begin position="21"/>
        <end position="149"/>
    </location>
</feature>
<dbReference type="EMBL" id="BAAAZO010000003">
    <property type="protein sequence ID" value="GAA3605177.1"/>
    <property type="molecule type" value="Genomic_DNA"/>
</dbReference>
<dbReference type="PROSITE" id="PS50110">
    <property type="entry name" value="RESPONSE_REGULATORY"/>
    <property type="match status" value="1"/>
</dbReference>
<dbReference type="SMART" id="SM00448">
    <property type="entry name" value="REC"/>
    <property type="match status" value="1"/>
</dbReference>
<sequence>MRDNGDGLAGGTTVNQGHQDWILLVDDSAEDRELLQHALRRNKFHGRVEEARDGPEAIDRLCCRGRWSDADPNDLPRAIFLDVKMPRMSGVEVLRELRSVPQLAVVPVVMLTSSAEERDILDSYALGANSYVVKPVDMDEYFRSIADVGRYWVALNRTPTEYPRANTTAPAGR</sequence>
<keyword evidence="4" id="KW-1185">Reference proteome</keyword>
<dbReference type="InterPro" id="IPR001789">
    <property type="entry name" value="Sig_transdc_resp-reg_receiver"/>
</dbReference>
<evidence type="ECO:0000259" key="2">
    <source>
        <dbReference type="PROSITE" id="PS50110"/>
    </source>
</evidence>
<dbReference type="CDD" id="cd17557">
    <property type="entry name" value="REC_Rcp-like"/>
    <property type="match status" value="1"/>
</dbReference>
<dbReference type="Pfam" id="PF00072">
    <property type="entry name" value="Response_reg"/>
    <property type="match status" value="1"/>
</dbReference>
<protein>
    <submittedName>
        <fullName evidence="3">Response regulator</fullName>
    </submittedName>
</protein>
<dbReference type="Gene3D" id="3.40.50.2300">
    <property type="match status" value="1"/>
</dbReference>
<dbReference type="Proteomes" id="UP001501074">
    <property type="component" value="Unassembled WGS sequence"/>
</dbReference>